<evidence type="ECO:0008006" key="5">
    <source>
        <dbReference type="Google" id="ProtNLM"/>
    </source>
</evidence>
<accession>A0A7Y0MZD7</accession>
<sequence length="94" mass="9174">MPAVGIVGSVDSGHGGFSPGVFVSGQPLLTVNGINVLGTGDISVMHVKPDNPPHVGVITGSSKLTVNGVPVAVVGDALGCGATLVNGNDLMTID</sequence>
<comment type="caution">
    <text evidence="1">The sequence shown here is derived from an EMBL/GenBank/DDBJ whole genome shotgun (WGS) entry which is preliminary data.</text>
</comment>
<gene>
    <name evidence="2" type="ORF">F0254_23870</name>
    <name evidence="1" type="ORF">HKB35_20935</name>
</gene>
<proteinExistence type="predicted"/>
<dbReference type="Proteomes" id="UP000565155">
    <property type="component" value="Unassembled WGS sequence"/>
</dbReference>
<organism evidence="1 4">
    <name type="scientific">Vibrio alginolyticus</name>
    <dbReference type="NCBI Taxonomy" id="663"/>
    <lineage>
        <taxon>Bacteria</taxon>
        <taxon>Pseudomonadati</taxon>
        <taxon>Pseudomonadota</taxon>
        <taxon>Gammaproteobacteria</taxon>
        <taxon>Vibrionales</taxon>
        <taxon>Vibrionaceae</taxon>
        <taxon>Vibrio</taxon>
    </lineage>
</organism>
<reference evidence="2 3" key="1">
    <citation type="submission" date="2019-09" db="EMBL/GenBank/DDBJ databases">
        <title>Draft genome sequencing and comparative genomics of hatchery-associated Vibrios.</title>
        <authorList>
            <person name="Kehlet-Delgado H."/>
            <person name="Mueller R.S."/>
        </authorList>
    </citation>
    <scope>NUCLEOTIDE SEQUENCE [LARGE SCALE GENOMIC DNA]</scope>
    <source>
        <strain evidence="2 3">081416A</strain>
    </source>
</reference>
<dbReference type="RefSeq" id="WP_042522745.1">
    <property type="nucleotide sequence ID" value="NZ_CP046774.1"/>
</dbReference>
<dbReference type="Proteomes" id="UP000532247">
    <property type="component" value="Unassembled WGS sequence"/>
</dbReference>
<name>A0A7Y0MZD7_VIBAL</name>
<evidence type="ECO:0000313" key="4">
    <source>
        <dbReference type="Proteomes" id="UP000565155"/>
    </source>
</evidence>
<evidence type="ECO:0000313" key="1">
    <source>
        <dbReference type="EMBL" id="NMR76080.1"/>
    </source>
</evidence>
<dbReference type="EMBL" id="VTYF01000023">
    <property type="protein sequence ID" value="NOI11858.1"/>
    <property type="molecule type" value="Genomic_DNA"/>
</dbReference>
<dbReference type="EMBL" id="JABCMA010000035">
    <property type="protein sequence ID" value="NMR76080.1"/>
    <property type="molecule type" value="Genomic_DNA"/>
</dbReference>
<dbReference type="CDD" id="cd14737">
    <property type="entry name" value="PAAR_1"/>
    <property type="match status" value="1"/>
</dbReference>
<evidence type="ECO:0000313" key="2">
    <source>
        <dbReference type="EMBL" id="NOI11858.1"/>
    </source>
</evidence>
<evidence type="ECO:0000313" key="3">
    <source>
        <dbReference type="Proteomes" id="UP000532247"/>
    </source>
</evidence>
<dbReference type="Gene3D" id="2.60.200.60">
    <property type="match status" value="1"/>
</dbReference>
<dbReference type="InterPro" id="IPR008727">
    <property type="entry name" value="PAAR_motif"/>
</dbReference>
<protein>
    <recommendedName>
        <fullName evidence="5">PAAR domain-containing protein</fullName>
    </recommendedName>
</protein>
<reference evidence="1 4" key="2">
    <citation type="submission" date="2020-04" db="EMBL/GenBank/DDBJ databases">
        <title>Whole-genome sequencing of Vibrio spp. from China reveals different genetic environments of blaCTX-M-14 among diverse lineages.</title>
        <authorList>
            <person name="Zheng Z."/>
            <person name="Ye L."/>
            <person name="Chen S."/>
        </authorList>
    </citation>
    <scope>NUCLEOTIDE SEQUENCE [LARGE SCALE GENOMIC DNA]</scope>
    <source>
        <strain evidence="1 4">Vb1636</strain>
    </source>
</reference>
<dbReference type="AlphaFoldDB" id="A0A7Y0MZD7"/>
<dbReference type="Pfam" id="PF05488">
    <property type="entry name" value="PAAR_motif"/>
    <property type="match status" value="1"/>
</dbReference>